<dbReference type="EMBL" id="KN432921">
    <property type="protein sequence ID" value="KHG25576.1"/>
    <property type="molecule type" value="Genomic_DNA"/>
</dbReference>
<name>A0A0B0PQ94_GOSAR</name>
<evidence type="ECO:0000313" key="2">
    <source>
        <dbReference type="Proteomes" id="UP000032142"/>
    </source>
</evidence>
<dbReference type="AlphaFoldDB" id="A0A0B0PQ94"/>
<proteinExistence type="predicted"/>
<sequence length="52" mass="5932">MLALEPTTGMFTQAVSQDVTTWCCSHKLSSNRTYMLVYSAIRRTYRTSTPII</sequence>
<gene>
    <name evidence="1" type="ORF">F383_08968</name>
</gene>
<evidence type="ECO:0000313" key="1">
    <source>
        <dbReference type="EMBL" id="KHG25576.1"/>
    </source>
</evidence>
<protein>
    <submittedName>
        <fullName evidence="1">Uncharacterized protein</fullName>
    </submittedName>
</protein>
<accession>A0A0B0PQ94</accession>
<reference evidence="2" key="1">
    <citation type="submission" date="2014-09" db="EMBL/GenBank/DDBJ databases">
        <authorList>
            <person name="Mudge J."/>
            <person name="Ramaraj T."/>
            <person name="Lindquist I.E."/>
            <person name="Bharti A.K."/>
            <person name="Sundararajan A."/>
            <person name="Cameron C.T."/>
            <person name="Woodward J.E."/>
            <person name="May G.D."/>
            <person name="Brubaker C."/>
            <person name="Broadhvest J."/>
            <person name="Wilkins T.A."/>
        </authorList>
    </citation>
    <scope>NUCLEOTIDE SEQUENCE</scope>
    <source>
        <strain evidence="2">cv. AKA8401</strain>
    </source>
</reference>
<dbReference type="Proteomes" id="UP000032142">
    <property type="component" value="Unassembled WGS sequence"/>
</dbReference>
<organism evidence="1 2">
    <name type="scientific">Gossypium arboreum</name>
    <name type="common">Tree cotton</name>
    <name type="synonym">Gossypium nanking</name>
    <dbReference type="NCBI Taxonomy" id="29729"/>
    <lineage>
        <taxon>Eukaryota</taxon>
        <taxon>Viridiplantae</taxon>
        <taxon>Streptophyta</taxon>
        <taxon>Embryophyta</taxon>
        <taxon>Tracheophyta</taxon>
        <taxon>Spermatophyta</taxon>
        <taxon>Magnoliopsida</taxon>
        <taxon>eudicotyledons</taxon>
        <taxon>Gunneridae</taxon>
        <taxon>Pentapetalae</taxon>
        <taxon>rosids</taxon>
        <taxon>malvids</taxon>
        <taxon>Malvales</taxon>
        <taxon>Malvaceae</taxon>
        <taxon>Malvoideae</taxon>
        <taxon>Gossypium</taxon>
    </lineage>
</organism>
<keyword evidence="2" id="KW-1185">Reference proteome</keyword>